<dbReference type="GO" id="GO:0007165">
    <property type="term" value="P:signal transduction"/>
    <property type="evidence" value="ECO:0007669"/>
    <property type="project" value="InterPro"/>
</dbReference>
<dbReference type="InterPro" id="IPR042197">
    <property type="entry name" value="Apaf_helical"/>
</dbReference>
<dbReference type="Gene3D" id="3.80.10.10">
    <property type="entry name" value="Ribonuclease Inhibitor"/>
    <property type="match status" value="2"/>
</dbReference>
<dbReference type="InterPro" id="IPR032675">
    <property type="entry name" value="LRR_dom_sf"/>
</dbReference>
<dbReference type="PANTHER" id="PTHR11017:SF267">
    <property type="entry name" value="TMV RESISTANCE PROTEIN N-LIKE"/>
    <property type="match status" value="1"/>
</dbReference>
<evidence type="ECO:0000256" key="3">
    <source>
        <dbReference type="ARBA" id="ARBA00023027"/>
    </source>
</evidence>
<dbReference type="InterPro" id="IPR044974">
    <property type="entry name" value="Disease_R_plants"/>
</dbReference>
<dbReference type="PANTHER" id="PTHR11017">
    <property type="entry name" value="LEUCINE-RICH REPEAT-CONTAINING PROTEIN"/>
    <property type="match status" value="1"/>
</dbReference>
<dbReference type="Pfam" id="PF23282">
    <property type="entry name" value="WHD_ROQ1"/>
    <property type="match status" value="1"/>
</dbReference>
<evidence type="ECO:0000256" key="1">
    <source>
        <dbReference type="ARBA" id="ARBA00022614"/>
    </source>
</evidence>
<dbReference type="InterPro" id="IPR001611">
    <property type="entry name" value="Leu-rich_rpt"/>
</dbReference>
<keyword evidence="7" id="KW-1185">Reference proteome</keyword>
<evidence type="ECO:0000313" key="7">
    <source>
        <dbReference type="Proteomes" id="UP001054821"/>
    </source>
</evidence>
<protein>
    <recommendedName>
        <fullName evidence="5">TIR domain-containing protein</fullName>
    </recommendedName>
</protein>
<dbReference type="SUPFAM" id="SSF52540">
    <property type="entry name" value="P-loop containing nucleoside triphosphate hydrolases"/>
    <property type="match status" value="1"/>
</dbReference>
<dbReference type="GO" id="GO:0043531">
    <property type="term" value="F:ADP binding"/>
    <property type="evidence" value="ECO:0007669"/>
    <property type="project" value="InterPro"/>
</dbReference>
<evidence type="ECO:0000259" key="5">
    <source>
        <dbReference type="PROSITE" id="PS50104"/>
    </source>
</evidence>
<dbReference type="SUPFAM" id="SSF52058">
    <property type="entry name" value="L domain-like"/>
    <property type="match status" value="1"/>
</dbReference>
<dbReference type="Pfam" id="PF00931">
    <property type="entry name" value="NB-ARC"/>
    <property type="match status" value="1"/>
</dbReference>
<evidence type="ECO:0000256" key="2">
    <source>
        <dbReference type="ARBA" id="ARBA00022737"/>
    </source>
</evidence>
<dbReference type="InterPro" id="IPR000157">
    <property type="entry name" value="TIR_dom"/>
</dbReference>
<comment type="caution">
    <text evidence="6">The sequence shown here is derived from an EMBL/GenBank/DDBJ whole genome shotgun (WGS) entry which is preliminary data.</text>
</comment>
<dbReference type="SUPFAM" id="SSF52200">
    <property type="entry name" value="Toll/Interleukin receptor TIR domain"/>
    <property type="match status" value="1"/>
</dbReference>
<gene>
    <name evidence="6" type="ORF">L3X38_012823</name>
</gene>
<dbReference type="FunFam" id="3.40.50.10140:FF:000007">
    <property type="entry name" value="Disease resistance protein (TIR-NBS-LRR class)"/>
    <property type="match status" value="1"/>
</dbReference>
<dbReference type="Pfam" id="PF01582">
    <property type="entry name" value="TIR"/>
    <property type="match status" value="1"/>
</dbReference>
<evidence type="ECO:0000313" key="6">
    <source>
        <dbReference type="EMBL" id="KAI5344946.1"/>
    </source>
</evidence>
<dbReference type="AlphaFoldDB" id="A0AAD4ZGR6"/>
<dbReference type="InterPro" id="IPR035897">
    <property type="entry name" value="Toll_tir_struct_dom_sf"/>
</dbReference>
<dbReference type="Gene3D" id="3.40.50.10140">
    <property type="entry name" value="Toll/interleukin-1 receptor homology (TIR) domain"/>
    <property type="match status" value="1"/>
</dbReference>
<dbReference type="InterPro" id="IPR027417">
    <property type="entry name" value="P-loop_NTPase"/>
</dbReference>
<name>A0AAD4ZGR6_PRUDU</name>
<accession>A0AAD4ZGR6</accession>
<dbReference type="GO" id="GO:0006952">
    <property type="term" value="P:defense response"/>
    <property type="evidence" value="ECO:0007669"/>
    <property type="project" value="InterPro"/>
</dbReference>
<reference evidence="6 7" key="1">
    <citation type="journal article" date="2022" name="G3 (Bethesda)">
        <title>Whole-genome sequence and methylome profiling of the almond [Prunus dulcis (Mill.) D.A. Webb] cultivar 'Nonpareil'.</title>
        <authorList>
            <person name="D'Amico-Willman K.M."/>
            <person name="Ouma W.Z."/>
            <person name="Meulia T."/>
            <person name="Sideli G.M."/>
            <person name="Gradziel T.M."/>
            <person name="Fresnedo-Ramirez J."/>
        </authorList>
    </citation>
    <scope>NUCLEOTIDE SEQUENCE [LARGE SCALE GENOMIC DNA]</scope>
    <source>
        <strain evidence="6">Clone GOH B32 T37-40</strain>
    </source>
</reference>
<sequence>MALVRASDPQTSSVSSTCRYCRYHVFLSFRGQDTRKTFTDHLYTALVNAGFRTFRDDDEVERGEAIKPELQKAIKHSRTSVIVFSKNYASSRWCLDELVMILERLSADHVVLPVFYDVDPSDVRNQTGSLAKAFARHQKTQPSNRVKEWRKALAEVADLAGMVLQNQADGHESKFINKIVQVIGEKLRRRPLSVPHIMIGMRSQIHELNLWLQDGSDDVGILVIYGMSGIGKTTIAKSVYNTNFERFDGSSFLENIREISQLPNGLVQIQIHLLSDILYGRKVKIQSVSKGMAEIEDAISSKKVFLVLDDVDHISQLDVVLRMKDQFYPGSKIIITTRRAGLLKAHQVTKVHAVETLTQEESLELFSWHAFGQDHPIEDYIEYSEKLVDHCRGLPLALQVLGSSLLGESIGVWKSALEKLKVIPNGEIVNKLRVSYDSLQDDHDRKLFLHIACFFIGKDKDYIAKILDGCDFYTIVGIQNLIDRCLVIINGWDKVQMHDLIRGMGREIVRLESNEPWKRSRIWHHKDSFKILTEKNGTETIEGLVLNMHMCPAINSNEKVLETNAFSRMRELKLLHLSHVQLNGSYAEFCTGLRWLCWTKFPLDSIPVDFPLESVIILEMQYSSLRQVFKGTKYLPFLKILDLSHSHSLTETIDFSYCPNLEKLDLVDCTSLIYVHGSIGNLERLIYLNMKDCKKIRMLPKNICMLKSLETFIISGCSNLNELSIEMLRNMDSLKVLEIDGIPISELWLGRSSSILGSLPCSLVELSLWGCNLSDDAFPMDFSHLSSLQRLNLGNNPISSLPNCIKGIARLDKLSFSMCTSLKSLLGLPKLNNLDIVDCISLEKITYQSICLESATSFSRNNLVEWQYKYAIGSVDVEMTNLLGLCNLLESMAPNSRPGQFSHKSRGSSISFTVPLLDNDRTRGLIVFVVYVNAGYDSPPIIHHNYLPHIGVKNKSKGLRGAYGPSHYGIPGEGEDMIWLSNWNLKDGPLQGGDEVVVSVIMKSGLLVKELGIRLVQVQQEENHNMRGISTDSSYGRQIWYNMRLGDSDEEDKREEVFSRFVCLPDEEEEQQDDITVATTTGSNNSGGLRGWKVLVTAACFFLTLTLITRSSPSLRKKQPSTNPHLNSRLSVFSS</sequence>
<feature type="region of interest" description="Disordered" evidence="4">
    <location>
        <begin position="1113"/>
        <end position="1135"/>
    </location>
</feature>
<dbReference type="EMBL" id="JAJFAZ020000002">
    <property type="protein sequence ID" value="KAI5344946.1"/>
    <property type="molecule type" value="Genomic_DNA"/>
</dbReference>
<evidence type="ECO:0000256" key="4">
    <source>
        <dbReference type="SAM" id="MobiDB-lite"/>
    </source>
</evidence>
<dbReference type="Gene3D" id="3.40.50.300">
    <property type="entry name" value="P-loop containing nucleotide triphosphate hydrolases"/>
    <property type="match status" value="1"/>
</dbReference>
<dbReference type="PROSITE" id="PS51450">
    <property type="entry name" value="LRR"/>
    <property type="match status" value="1"/>
</dbReference>
<dbReference type="SMART" id="SM00255">
    <property type="entry name" value="TIR"/>
    <property type="match status" value="1"/>
</dbReference>
<dbReference type="InterPro" id="IPR002182">
    <property type="entry name" value="NB-ARC"/>
</dbReference>
<keyword evidence="3" id="KW-0520">NAD</keyword>
<dbReference type="Proteomes" id="UP001054821">
    <property type="component" value="Chromosome 2"/>
</dbReference>
<feature type="domain" description="TIR" evidence="5">
    <location>
        <begin position="21"/>
        <end position="187"/>
    </location>
</feature>
<dbReference type="InterPro" id="IPR058192">
    <property type="entry name" value="WHD_ROQ1-like"/>
</dbReference>
<keyword evidence="1" id="KW-0433">Leucine-rich repeat</keyword>
<organism evidence="6 7">
    <name type="scientific">Prunus dulcis</name>
    <name type="common">Almond</name>
    <name type="synonym">Amygdalus dulcis</name>
    <dbReference type="NCBI Taxonomy" id="3755"/>
    <lineage>
        <taxon>Eukaryota</taxon>
        <taxon>Viridiplantae</taxon>
        <taxon>Streptophyta</taxon>
        <taxon>Embryophyta</taxon>
        <taxon>Tracheophyta</taxon>
        <taxon>Spermatophyta</taxon>
        <taxon>Magnoliopsida</taxon>
        <taxon>eudicotyledons</taxon>
        <taxon>Gunneridae</taxon>
        <taxon>Pentapetalae</taxon>
        <taxon>rosids</taxon>
        <taxon>fabids</taxon>
        <taxon>Rosales</taxon>
        <taxon>Rosaceae</taxon>
        <taxon>Amygdaloideae</taxon>
        <taxon>Amygdaleae</taxon>
        <taxon>Prunus</taxon>
    </lineage>
</organism>
<proteinExistence type="predicted"/>
<dbReference type="Gene3D" id="1.10.8.430">
    <property type="entry name" value="Helical domain of apoptotic protease-activating factors"/>
    <property type="match status" value="1"/>
</dbReference>
<dbReference type="PRINTS" id="PR00364">
    <property type="entry name" value="DISEASERSIST"/>
</dbReference>
<keyword evidence="2" id="KW-0677">Repeat</keyword>
<dbReference type="PROSITE" id="PS50104">
    <property type="entry name" value="TIR"/>
    <property type="match status" value="1"/>
</dbReference>